<accession>A0A0P7WPE0</accession>
<reference evidence="2 5" key="2">
    <citation type="submission" date="2016-01" db="EMBL/GenBank/DDBJ databases">
        <authorList>
            <person name="Varghese N."/>
        </authorList>
    </citation>
    <scope>NUCLEOTIDE SEQUENCE [LARGE SCALE GENOMIC DNA]</scope>
    <source>
        <strain evidence="2 5">HL-91</strain>
    </source>
</reference>
<name>A0A0P7WPE0_9RHOB</name>
<protein>
    <submittedName>
        <fullName evidence="3">Putative membrane-anchored protein conserved in bacteria</fullName>
    </submittedName>
    <submittedName>
        <fullName evidence="2">Uncharacterized membrane-anchored protein</fullName>
    </submittedName>
</protein>
<dbReference type="Proteomes" id="UP000050413">
    <property type="component" value="Unassembled WGS sequence"/>
</dbReference>
<reference evidence="3 4" key="1">
    <citation type="submission" date="2015-09" db="EMBL/GenBank/DDBJ databases">
        <title>Identification and resolution of microdiversity through metagenomic sequencing of parallel consortia.</title>
        <authorList>
            <person name="Nelson W.C."/>
            <person name="Romine M.F."/>
            <person name="Lindemann S.R."/>
        </authorList>
    </citation>
    <scope>NUCLEOTIDE SEQUENCE [LARGE SCALE GENOMIC DNA]</scope>
    <source>
        <strain evidence="3">HL-91</strain>
    </source>
</reference>
<evidence type="ECO:0000313" key="5">
    <source>
        <dbReference type="Proteomes" id="UP000182045"/>
    </source>
</evidence>
<sequence length="434" mass="48298">MPTKVSPMPPIQDHPDRYAMVNELHARPAAKITAPATATFLAIKPPRFAAKRSRSDDRAHLLALLDRHGAAHPAPDATHFSTDMGRYHMKWESHTEFVTYTTFEQGLTDRPFDPSSFDVYPADWLGAAPGNRLTSIIMRIEVMPDDTASMIEKMLEWFVPESLAASSVLDGVAVIASDFRIDAAGHIRMAMFVKPGTGGRRVGRIVQRMCEIETYKTISMLGLLRARAMSPQMGALDDELTRLTRAMNDGASRSEETLEALLRISSELENMVVESSFRFGATGAYEALVHQRIDVLREARFNGRQTLHEFMMRRFDPAMRTVKSAEGRLAKMAERAMRAGQLLSTRVDVERSAQNQELLASMDKRADLQLRLQHTVEGLSVVAISYYAVNLVAYLVMPLAEPAGVSKPVAMAVLAPVVVLGVWGMVRRIRAKFE</sequence>
<dbReference type="Proteomes" id="UP000182045">
    <property type="component" value="Unassembled WGS sequence"/>
</dbReference>
<dbReference type="AlphaFoldDB" id="A0A0P7WPE0"/>
<keyword evidence="1" id="KW-1133">Transmembrane helix</keyword>
<dbReference type="InterPro" id="IPR021830">
    <property type="entry name" value="DUF3422"/>
</dbReference>
<evidence type="ECO:0000313" key="3">
    <source>
        <dbReference type="EMBL" id="KPP95862.1"/>
    </source>
</evidence>
<evidence type="ECO:0000256" key="1">
    <source>
        <dbReference type="SAM" id="Phobius"/>
    </source>
</evidence>
<evidence type="ECO:0000313" key="2">
    <source>
        <dbReference type="EMBL" id="CUX81586.1"/>
    </source>
</evidence>
<dbReference type="STRING" id="1666912.Ga0058931_1853"/>
<evidence type="ECO:0000313" key="4">
    <source>
        <dbReference type="Proteomes" id="UP000050413"/>
    </source>
</evidence>
<organism evidence="3 4">
    <name type="scientific">Roseibaca calidilacus</name>
    <dbReference type="NCBI Taxonomy" id="1666912"/>
    <lineage>
        <taxon>Bacteria</taxon>
        <taxon>Pseudomonadati</taxon>
        <taxon>Pseudomonadota</taxon>
        <taxon>Alphaproteobacteria</taxon>
        <taxon>Rhodobacterales</taxon>
        <taxon>Paracoccaceae</taxon>
        <taxon>Roseinatronobacter</taxon>
    </lineage>
</organism>
<feature type="transmembrane region" description="Helical" evidence="1">
    <location>
        <begin position="409"/>
        <end position="426"/>
    </location>
</feature>
<dbReference type="PATRIC" id="fig|1666912.4.peg.1976"/>
<keyword evidence="5" id="KW-1185">Reference proteome</keyword>
<feature type="transmembrane region" description="Helical" evidence="1">
    <location>
        <begin position="378"/>
        <end position="397"/>
    </location>
</feature>
<dbReference type="EMBL" id="FBYC01000004">
    <property type="protein sequence ID" value="CUX81586.1"/>
    <property type="molecule type" value="Genomic_DNA"/>
</dbReference>
<dbReference type="Pfam" id="PF11902">
    <property type="entry name" value="DUF3422"/>
    <property type="match status" value="1"/>
</dbReference>
<keyword evidence="1" id="KW-0472">Membrane</keyword>
<dbReference type="EMBL" id="LJSG01000002">
    <property type="protein sequence ID" value="KPP95862.1"/>
    <property type="molecule type" value="Genomic_DNA"/>
</dbReference>
<comment type="caution">
    <text evidence="3">The sequence shown here is derived from an EMBL/GenBank/DDBJ whole genome shotgun (WGS) entry which is preliminary data.</text>
</comment>
<gene>
    <name evidence="2" type="ORF">Ga0058931_1853</name>
    <name evidence="3" type="ORF">HLUCCA05_04110</name>
</gene>
<proteinExistence type="predicted"/>
<keyword evidence="1" id="KW-0812">Transmembrane</keyword>